<dbReference type="AlphaFoldDB" id="A0AA40CGF1"/>
<comment type="caution">
    <text evidence="1">The sequence shown here is derived from an EMBL/GenBank/DDBJ whole genome shotgun (WGS) entry which is preliminary data.</text>
</comment>
<evidence type="ECO:0000313" key="1">
    <source>
        <dbReference type="EMBL" id="KAK0637537.1"/>
    </source>
</evidence>
<organism evidence="1 2">
    <name type="scientific">Lasiodiplodia hormozganensis</name>
    <dbReference type="NCBI Taxonomy" id="869390"/>
    <lineage>
        <taxon>Eukaryota</taxon>
        <taxon>Fungi</taxon>
        <taxon>Dikarya</taxon>
        <taxon>Ascomycota</taxon>
        <taxon>Pezizomycotina</taxon>
        <taxon>Dothideomycetes</taxon>
        <taxon>Dothideomycetes incertae sedis</taxon>
        <taxon>Botryosphaeriales</taxon>
        <taxon>Botryosphaeriaceae</taxon>
        <taxon>Lasiodiplodia</taxon>
    </lineage>
</organism>
<dbReference type="Proteomes" id="UP001175001">
    <property type="component" value="Unassembled WGS sequence"/>
</dbReference>
<evidence type="ECO:0000313" key="2">
    <source>
        <dbReference type="Proteomes" id="UP001175001"/>
    </source>
</evidence>
<name>A0AA40CGF1_9PEZI</name>
<sequence length="75" mass="8438">MGGAGYQQQTLQGRYISKNILLNFLESKKAEFGDDYQIDQLDKGGQWSISVKRKLTNDEIVKLQEESAKPPTYGA</sequence>
<gene>
    <name evidence="1" type="ORF">DIS24_g10720</name>
</gene>
<accession>A0AA40CGF1</accession>
<protein>
    <submittedName>
        <fullName evidence="1">Uncharacterized protein</fullName>
    </submittedName>
</protein>
<keyword evidence="2" id="KW-1185">Reference proteome</keyword>
<reference evidence="1" key="1">
    <citation type="submission" date="2023-06" db="EMBL/GenBank/DDBJ databases">
        <title>Multi-omics analyses reveal the molecular pathogenesis toolkit of Lasiodiplodia hormozganensis, a cross-kingdom pathogen.</title>
        <authorList>
            <person name="Felix C."/>
            <person name="Meneses R."/>
            <person name="Goncalves M.F.M."/>
            <person name="Tilleman L."/>
            <person name="Duarte A.S."/>
            <person name="Jorrin-Novo J.V."/>
            <person name="Van De Peer Y."/>
            <person name="Deforce D."/>
            <person name="Van Nieuwerburgh F."/>
            <person name="Esteves A.C."/>
            <person name="Alves A."/>
        </authorList>
    </citation>
    <scope>NUCLEOTIDE SEQUENCE</scope>
    <source>
        <strain evidence="1">CBS 339.90</strain>
    </source>
</reference>
<dbReference type="EMBL" id="JAUJDW010000124">
    <property type="protein sequence ID" value="KAK0637537.1"/>
    <property type="molecule type" value="Genomic_DNA"/>
</dbReference>
<proteinExistence type="predicted"/>